<evidence type="ECO:0000256" key="1">
    <source>
        <dbReference type="PROSITE-ProRule" id="PRU01331"/>
    </source>
</evidence>
<dbReference type="Proteomes" id="UP000030651">
    <property type="component" value="Unassembled WGS sequence"/>
</dbReference>
<dbReference type="InterPro" id="IPR006680">
    <property type="entry name" value="Amidohydro-rel"/>
</dbReference>
<dbReference type="SUPFAM" id="SSF51556">
    <property type="entry name" value="Metallo-dependent hydrolases"/>
    <property type="match status" value="1"/>
</dbReference>
<evidence type="ECO:0000313" key="5">
    <source>
        <dbReference type="Proteomes" id="UP000030651"/>
    </source>
</evidence>
<dbReference type="PANTHER" id="PTHR43383:SF2">
    <property type="entry name" value="AMIDOHYDROLASE 2 FAMILY PROTEIN"/>
    <property type="match status" value="1"/>
</dbReference>
<organism evidence="4 5">
    <name type="scientific">Pestalotiopsis fici (strain W106-1 / CGMCC3.15140)</name>
    <dbReference type="NCBI Taxonomy" id="1229662"/>
    <lineage>
        <taxon>Eukaryota</taxon>
        <taxon>Fungi</taxon>
        <taxon>Dikarya</taxon>
        <taxon>Ascomycota</taxon>
        <taxon>Pezizomycotina</taxon>
        <taxon>Sordariomycetes</taxon>
        <taxon>Xylariomycetidae</taxon>
        <taxon>Amphisphaeriales</taxon>
        <taxon>Sporocadaceae</taxon>
        <taxon>Pestalotiopsis</taxon>
    </lineage>
</organism>
<dbReference type="GeneID" id="19271006"/>
<dbReference type="KEGG" id="pfy:PFICI_05993"/>
<name>W3X736_PESFW</name>
<feature type="domain" description="GS catalytic" evidence="3">
    <location>
        <begin position="544"/>
        <end position="878"/>
    </location>
</feature>
<dbReference type="OMA" id="LEGCPRT"/>
<dbReference type="Pfam" id="PF04909">
    <property type="entry name" value="Amidohydro_2"/>
    <property type="match status" value="1"/>
</dbReference>
<reference evidence="5" key="1">
    <citation type="journal article" date="2015" name="BMC Genomics">
        <title>Genomic and transcriptomic analysis of the endophytic fungus Pestalotiopsis fici reveals its lifestyle and high potential for synthesis of natural products.</title>
        <authorList>
            <person name="Wang X."/>
            <person name="Zhang X."/>
            <person name="Liu L."/>
            <person name="Xiang M."/>
            <person name="Wang W."/>
            <person name="Sun X."/>
            <person name="Che Y."/>
            <person name="Guo L."/>
            <person name="Liu G."/>
            <person name="Guo L."/>
            <person name="Wang C."/>
            <person name="Yin W.B."/>
            <person name="Stadler M."/>
            <person name="Zhang X."/>
            <person name="Liu X."/>
        </authorList>
    </citation>
    <scope>NUCLEOTIDE SEQUENCE [LARGE SCALE GENOMIC DNA]</scope>
    <source>
        <strain evidence="5">W106-1 / CGMCC3.15140</strain>
    </source>
</reference>
<protein>
    <recommendedName>
        <fullName evidence="3">GS catalytic domain-containing protein</fullName>
    </recommendedName>
</protein>
<dbReference type="HOGENOM" id="CLU_017290_6_3_1"/>
<evidence type="ECO:0000313" key="4">
    <source>
        <dbReference type="EMBL" id="ETS80991.1"/>
    </source>
</evidence>
<dbReference type="AlphaFoldDB" id="W3X736"/>
<dbReference type="EMBL" id="KI912112">
    <property type="protein sequence ID" value="ETS80991.1"/>
    <property type="molecule type" value="Genomic_DNA"/>
</dbReference>
<dbReference type="Gene3D" id="3.30.590.10">
    <property type="entry name" value="Glutamine synthetase/guanido kinase, catalytic domain"/>
    <property type="match status" value="1"/>
</dbReference>
<dbReference type="SMART" id="SM01230">
    <property type="entry name" value="Gln-synt_C"/>
    <property type="match status" value="1"/>
</dbReference>
<evidence type="ECO:0000259" key="3">
    <source>
        <dbReference type="PROSITE" id="PS51987"/>
    </source>
</evidence>
<comment type="similarity">
    <text evidence="1 2">Belongs to the glutamine synthetase family.</text>
</comment>
<dbReference type="STRING" id="1229662.W3X736"/>
<dbReference type="eggNOG" id="KOG0683">
    <property type="taxonomic scope" value="Eukaryota"/>
</dbReference>
<keyword evidence="5" id="KW-1185">Reference proteome</keyword>
<dbReference type="Pfam" id="PF00120">
    <property type="entry name" value="Gln-synt_C"/>
    <property type="match status" value="1"/>
</dbReference>
<dbReference type="SUPFAM" id="SSF55931">
    <property type="entry name" value="Glutamine synthetase/guanido kinase"/>
    <property type="match status" value="1"/>
</dbReference>
<dbReference type="InterPro" id="IPR032466">
    <property type="entry name" value="Metal_Hydrolase"/>
</dbReference>
<dbReference type="GO" id="GO:0004356">
    <property type="term" value="F:glutamine synthetase activity"/>
    <property type="evidence" value="ECO:0007669"/>
    <property type="project" value="InterPro"/>
</dbReference>
<dbReference type="OrthoDB" id="3364440at2759"/>
<dbReference type="Gene3D" id="3.20.20.140">
    <property type="entry name" value="Metal-dependent hydrolases"/>
    <property type="match status" value="1"/>
</dbReference>
<dbReference type="InterPro" id="IPR008146">
    <property type="entry name" value="Gln_synth_cat_dom"/>
</dbReference>
<dbReference type="RefSeq" id="XP_007832765.1">
    <property type="nucleotide sequence ID" value="XM_007834574.1"/>
</dbReference>
<sequence>MATLSDAFTALNAAIDNTPLIDNHCHNLLRPNHISKVPLLSIASEAQGNEALEASKTSLAHIRATKHLAQVLSCEQNWDAVEAAVRVQHSQDPAAWHRRCYQGFETLLLDDGFGGDELIHPYSWHDTFVTSKCKRIVRIETLASSLFTQALSSRGAKSAALILEEVVKAFADEISRCIADPDVVGFKSIICYRGGLDIPRDATGVQEKSTLAFQSMVELFDKSIDPFKRPEQLPFNQSLVHLTARLISQSESKHKKAIQFHTGLGDNDIILTKSSPAHLQPFISQYPTVPVVLLHSSYPWTREAGYLATMYPNVYADIGEVFPFLNKDGQEGILRQILELTPWSKVLMSTDGHSHPEMYLITLREIKSVMKTVIGGQLAKGQLNTNQAVQLVQDVLYNNSNKLYDLGLSPKAVPTTLPTTMSQDEDDVAAARVQREADIRHLSSLNCRWLRVCWHDYTSSSKMRLVPMRRVLDNLRRGEDVHFTLTSATFGILQTDVLIPSVSSSGVYAVRVDYTKAVLGPAPGHASVFCEFMNEDGSDLNLCPKALLRKTIENARGHGLEFKMGFELEFVIMERNPDSNSQEKYLTLRNDGHSWSMARAIADAGRPGSFNSALDEILDNLTDAGIDIEQIHPENAPGQYEIILPPKPPMEACEVLLTTRLIVEAAAARHGFRMTLHPKPFPFNCGTASHMHMSITSLGGDSKEVYEPFYAGIIKHFTALIALMYSNIASYERMVDSAWAGGRWVTWGTENKEAPLRKCKDSHWEIKTIDGITNPYIAMAGILAAGTHGVVTKEKLVAKDFLGDPAKLSDEERRELGITKSFPKDLRAALKVLETDTELTDLLNKDFVKRYIDMKTAELEMLEPMEATERRQWLIARY</sequence>
<gene>
    <name evidence="4" type="ORF">PFICI_05993</name>
</gene>
<accession>W3X736</accession>
<dbReference type="InParanoid" id="W3X736"/>
<dbReference type="GO" id="GO:0016787">
    <property type="term" value="F:hydrolase activity"/>
    <property type="evidence" value="ECO:0007669"/>
    <property type="project" value="InterPro"/>
</dbReference>
<dbReference type="PANTHER" id="PTHR43383">
    <property type="entry name" value="NODULIN 6"/>
    <property type="match status" value="1"/>
</dbReference>
<dbReference type="PROSITE" id="PS51987">
    <property type="entry name" value="GS_CATALYTIC"/>
    <property type="match status" value="1"/>
</dbReference>
<evidence type="ECO:0000256" key="2">
    <source>
        <dbReference type="RuleBase" id="RU000384"/>
    </source>
</evidence>
<dbReference type="InterPro" id="IPR014746">
    <property type="entry name" value="Gln_synth/guanido_kin_cat_dom"/>
</dbReference>
<proteinExistence type="inferred from homology"/>